<keyword evidence="2" id="KW-1185">Reference proteome</keyword>
<dbReference type="Gene3D" id="3.40.50.1820">
    <property type="entry name" value="alpha/beta hydrolase"/>
    <property type="match status" value="1"/>
</dbReference>
<reference evidence="1" key="1">
    <citation type="submission" date="2023-03" db="EMBL/GenBank/DDBJ databases">
        <title>Massive genome expansion in bonnet fungi (Mycena s.s.) driven by repeated elements and novel gene families across ecological guilds.</title>
        <authorList>
            <consortium name="Lawrence Berkeley National Laboratory"/>
            <person name="Harder C.B."/>
            <person name="Miyauchi S."/>
            <person name="Viragh M."/>
            <person name="Kuo A."/>
            <person name="Thoen E."/>
            <person name="Andreopoulos B."/>
            <person name="Lu D."/>
            <person name="Skrede I."/>
            <person name="Drula E."/>
            <person name="Henrissat B."/>
            <person name="Morin E."/>
            <person name="Kohler A."/>
            <person name="Barry K."/>
            <person name="LaButti K."/>
            <person name="Morin E."/>
            <person name="Salamov A."/>
            <person name="Lipzen A."/>
            <person name="Mereny Z."/>
            <person name="Hegedus B."/>
            <person name="Baldrian P."/>
            <person name="Stursova M."/>
            <person name="Weitz H."/>
            <person name="Taylor A."/>
            <person name="Grigoriev I.V."/>
            <person name="Nagy L.G."/>
            <person name="Martin F."/>
            <person name="Kauserud H."/>
        </authorList>
    </citation>
    <scope>NUCLEOTIDE SEQUENCE</scope>
    <source>
        <strain evidence="1">9144</strain>
    </source>
</reference>
<gene>
    <name evidence="1" type="ORF">GGX14DRAFT_604816</name>
</gene>
<dbReference type="SUPFAM" id="SSF53474">
    <property type="entry name" value="alpha/beta-Hydrolases"/>
    <property type="match status" value="1"/>
</dbReference>
<organism evidence="1 2">
    <name type="scientific">Mycena pura</name>
    <dbReference type="NCBI Taxonomy" id="153505"/>
    <lineage>
        <taxon>Eukaryota</taxon>
        <taxon>Fungi</taxon>
        <taxon>Dikarya</taxon>
        <taxon>Basidiomycota</taxon>
        <taxon>Agaricomycotina</taxon>
        <taxon>Agaricomycetes</taxon>
        <taxon>Agaricomycetidae</taxon>
        <taxon>Agaricales</taxon>
        <taxon>Marasmiineae</taxon>
        <taxon>Mycenaceae</taxon>
        <taxon>Mycena</taxon>
    </lineage>
</organism>
<name>A0AAD6YJR6_9AGAR</name>
<evidence type="ECO:0008006" key="3">
    <source>
        <dbReference type="Google" id="ProtNLM"/>
    </source>
</evidence>
<evidence type="ECO:0000313" key="2">
    <source>
        <dbReference type="Proteomes" id="UP001219525"/>
    </source>
</evidence>
<comment type="caution">
    <text evidence="1">The sequence shown here is derived from an EMBL/GenBank/DDBJ whole genome shotgun (WGS) entry which is preliminary data.</text>
</comment>
<protein>
    <recommendedName>
        <fullName evidence="3">AB hydrolase-1 domain-containing protein</fullName>
    </recommendedName>
</protein>
<dbReference type="EMBL" id="JARJCW010000015">
    <property type="protein sequence ID" value="KAJ7216462.1"/>
    <property type="molecule type" value="Genomic_DNA"/>
</dbReference>
<dbReference type="AlphaFoldDB" id="A0AAD6YJR6"/>
<accession>A0AAD6YJR6</accession>
<sequence>MVPPQLLYPLTVESTVQFTYCLDRPLQCIATKYTCREGSESAHGSPPGCTLIFASGISLLQGTWIPLMKELFRILSAKINSIWVIERPNHGDAALLNAEVLKEHYSIQFPSLQYSFAIHTFLTSDILSASERSHLIGIGHSGGGGSLIRALDYGRREGHEIPLRTLVMLETPLVGPEAWPFLEILYRSVAKSNARRTTSWPSKADAMVWYKTHFPWKTFDPDVLTIIEDTYFIPDPRKPGYVTTKTTLEQETACFIDNENQLQSYLFLRTVLDVLPTHIVCGSLQDLWPAGMYVLIDDNTRSVRSQLASVTVLPQVGHYFPVVKPQLAAAKIVEIIQQELHDSDPRSKL</sequence>
<proteinExistence type="predicted"/>
<dbReference type="InterPro" id="IPR029058">
    <property type="entry name" value="AB_hydrolase_fold"/>
</dbReference>
<dbReference type="Proteomes" id="UP001219525">
    <property type="component" value="Unassembled WGS sequence"/>
</dbReference>
<evidence type="ECO:0000313" key="1">
    <source>
        <dbReference type="EMBL" id="KAJ7216462.1"/>
    </source>
</evidence>